<evidence type="ECO:0000256" key="1">
    <source>
        <dbReference type="ARBA" id="ARBA00004123"/>
    </source>
</evidence>
<dbReference type="PANTHER" id="PTHR12694">
    <property type="entry name" value="TRANSCRIPTION INITIATION FACTOR IIA SUBUNIT 1"/>
    <property type="match status" value="1"/>
</dbReference>
<accession>A0ABY7FE92</accession>
<dbReference type="SUPFAM" id="SSF50784">
    <property type="entry name" value="Transcription factor IIA (TFIIA), beta-barrel domain"/>
    <property type="match status" value="1"/>
</dbReference>
<proteinExistence type="inferred from homology"/>
<dbReference type="Proteomes" id="UP001164746">
    <property type="component" value="Chromosome 11"/>
</dbReference>
<evidence type="ECO:0000256" key="2">
    <source>
        <dbReference type="ARBA" id="ARBA00010059"/>
    </source>
</evidence>
<protein>
    <submittedName>
        <fullName evidence="6">TF2AA-like protein</fullName>
    </submittedName>
</protein>
<feature type="compositionally biased region" description="Acidic residues" evidence="5">
    <location>
        <begin position="111"/>
        <end position="123"/>
    </location>
</feature>
<keyword evidence="4" id="KW-0539">Nucleus</keyword>
<keyword evidence="3" id="KW-0804">Transcription</keyword>
<feature type="region of interest" description="Disordered" evidence="5">
    <location>
        <begin position="93"/>
        <end position="123"/>
    </location>
</feature>
<comment type="similarity">
    <text evidence="2">Belongs to the TFIIA subunit 1 family.</text>
</comment>
<dbReference type="PANTHER" id="PTHR12694:SF8">
    <property type="entry name" value="TRANSCRIPTION INITIATION FACTOR IIA SUBUNIT 1"/>
    <property type="match status" value="1"/>
</dbReference>
<dbReference type="InterPro" id="IPR009088">
    <property type="entry name" value="TFIIA_b-brl"/>
</dbReference>
<reference evidence="6" key="1">
    <citation type="submission" date="2022-11" db="EMBL/GenBank/DDBJ databases">
        <title>Centuries of genome instability and evolution in soft-shell clam transmissible cancer (bioRxiv).</title>
        <authorList>
            <person name="Hart S.F.M."/>
            <person name="Yonemitsu M.A."/>
            <person name="Giersch R.M."/>
            <person name="Beal B.F."/>
            <person name="Arriagada G."/>
            <person name="Davis B.W."/>
            <person name="Ostrander E.A."/>
            <person name="Goff S.P."/>
            <person name="Metzger M.J."/>
        </authorList>
    </citation>
    <scope>NUCLEOTIDE SEQUENCE</scope>
    <source>
        <strain evidence="6">MELC-2E11</strain>
        <tissue evidence="6">Siphon/mantle</tissue>
    </source>
</reference>
<feature type="region of interest" description="Disordered" evidence="5">
    <location>
        <begin position="1"/>
        <end position="37"/>
    </location>
</feature>
<dbReference type="EMBL" id="CP111022">
    <property type="protein sequence ID" value="WAR19892.1"/>
    <property type="molecule type" value="Genomic_DNA"/>
</dbReference>
<keyword evidence="7" id="KW-1185">Reference proteome</keyword>
<evidence type="ECO:0000256" key="5">
    <source>
        <dbReference type="SAM" id="MobiDB-lite"/>
    </source>
</evidence>
<evidence type="ECO:0000256" key="4">
    <source>
        <dbReference type="ARBA" id="ARBA00023242"/>
    </source>
</evidence>
<name>A0ABY7FE92_MYAAR</name>
<dbReference type="SMART" id="SM01371">
    <property type="entry name" value="TFIIA"/>
    <property type="match status" value="1"/>
</dbReference>
<dbReference type="InterPro" id="IPR004855">
    <property type="entry name" value="TFIIA_asu/bsu"/>
</dbReference>
<evidence type="ECO:0000256" key="3">
    <source>
        <dbReference type="ARBA" id="ARBA00023163"/>
    </source>
</evidence>
<evidence type="ECO:0000313" key="6">
    <source>
        <dbReference type="EMBL" id="WAR19892.1"/>
    </source>
</evidence>
<evidence type="ECO:0000313" key="7">
    <source>
        <dbReference type="Proteomes" id="UP001164746"/>
    </source>
</evidence>
<gene>
    <name evidence="6" type="ORF">MAR_001730</name>
</gene>
<comment type="subcellular location">
    <subcellularLocation>
        <location evidence="1">Nucleus</location>
    </subcellularLocation>
</comment>
<dbReference type="Pfam" id="PF03153">
    <property type="entry name" value="TFIIA"/>
    <property type="match status" value="1"/>
</dbReference>
<organism evidence="6 7">
    <name type="scientific">Mya arenaria</name>
    <name type="common">Soft-shell clam</name>
    <dbReference type="NCBI Taxonomy" id="6604"/>
    <lineage>
        <taxon>Eukaryota</taxon>
        <taxon>Metazoa</taxon>
        <taxon>Spiralia</taxon>
        <taxon>Lophotrochozoa</taxon>
        <taxon>Mollusca</taxon>
        <taxon>Bivalvia</taxon>
        <taxon>Autobranchia</taxon>
        <taxon>Heteroconchia</taxon>
        <taxon>Euheterodonta</taxon>
        <taxon>Imparidentia</taxon>
        <taxon>Neoheterodontei</taxon>
        <taxon>Myida</taxon>
        <taxon>Myoidea</taxon>
        <taxon>Myidae</taxon>
        <taxon>Mya</taxon>
    </lineage>
</organism>
<sequence length="173" mass="18971">MSNTNSTLWESKLAASRALEPADPEPQVATQPGGNIPYQLMAPQQAQIRANGQYILTLPTGVSQGQMVNLPQQTIIQGQPGQVTQIQGQALPQFDGAHDEPSTELSNEPLNSDDDVSEEDPSELFDTDNVVVCQFEKISRNKGKWKFLLKDGIMNLDGKDHIFQRGTGEADCY</sequence>
<dbReference type="Gene3D" id="2.30.18.10">
    <property type="entry name" value="Transcription factor IIA (TFIIA), beta-barrel domain"/>
    <property type="match status" value="1"/>
</dbReference>
<dbReference type="CDD" id="cd07976">
    <property type="entry name" value="TFIIA_alpha_beta_like"/>
    <property type="match status" value="1"/>
</dbReference>